<dbReference type="InterPro" id="IPR000418">
    <property type="entry name" value="Ets_dom"/>
</dbReference>
<evidence type="ECO:0000256" key="4">
    <source>
        <dbReference type="SAM" id="MobiDB-lite"/>
    </source>
</evidence>
<dbReference type="InterPro" id="IPR046328">
    <property type="entry name" value="ETS_fam"/>
</dbReference>
<keyword evidence="3" id="KW-0539">Nucleus</keyword>
<feature type="compositionally biased region" description="Polar residues" evidence="4">
    <location>
        <begin position="247"/>
        <end position="262"/>
    </location>
</feature>
<feature type="domain" description="PNT" evidence="6">
    <location>
        <begin position="108"/>
        <end position="193"/>
    </location>
</feature>
<dbReference type="PROSITE" id="PS51433">
    <property type="entry name" value="PNT"/>
    <property type="match status" value="1"/>
</dbReference>
<accession>A0ABD1F937</accession>
<feature type="domain" description="ETS" evidence="5">
    <location>
        <begin position="453"/>
        <end position="533"/>
    </location>
</feature>
<gene>
    <name evidence="7" type="ORF">ABEB36_003416</name>
</gene>
<evidence type="ECO:0000313" key="8">
    <source>
        <dbReference type="Proteomes" id="UP001566132"/>
    </source>
</evidence>
<dbReference type="SUPFAM" id="SSF47769">
    <property type="entry name" value="SAM/Pointed domain"/>
    <property type="match status" value="1"/>
</dbReference>
<comment type="caution">
    <text evidence="7">The sequence shown here is derived from an EMBL/GenBank/DDBJ whole genome shotgun (WGS) entry which is preliminary data.</text>
</comment>
<dbReference type="InterPro" id="IPR036390">
    <property type="entry name" value="WH_DNA-bd_sf"/>
</dbReference>
<feature type="region of interest" description="Disordered" evidence="4">
    <location>
        <begin position="77"/>
        <end position="96"/>
    </location>
</feature>
<dbReference type="InterPro" id="IPR003118">
    <property type="entry name" value="Pointed_dom"/>
</dbReference>
<evidence type="ECO:0000256" key="3">
    <source>
        <dbReference type="RuleBase" id="RU004019"/>
    </source>
</evidence>
<evidence type="ECO:0000256" key="1">
    <source>
        <dbReference type="ARBA" id="ARBA00005562"/>
    </source>
</evidence>
<dbReference type="PANTHER" id="PTHR11849">
    <property type="entry name" value="ETS"/>
    <property type="match status" value="1"/>
</dbReference>
<dbReference type="InterPro" id="IPR036388">
    <property type="entry name" value="WH-like_DNA-bd_sf"/>
</dbReference>
<comment type="similarity">
    <text evidence="1 3">Belongs to the ETS family.</text>
</comment>
<dbReference type="PRINTS" id="PR00454">
    <property type="entry name" value="ETSDOMAIN"/>
</dbReference>
<dbReference type="Pfam" id="PF02198">
    <property type="entry name" value="SAM_PNT"/>
    <property type="match status" value="1"/>
</dbReference>
<dbReference type="FunFam" id="1.10.150.50:FF:000014">
    <property type="entry name" value="Protein c-ets-1 isoform 1"/>
    <property type="match status" value="1"/>
</dbReference>
<feature type="region of interest" description="Disordered" evidence="4">
    <location>
        <begin position="227"/>
        <end position="327"/>
    </location>
</feature>
<dbReference type="GO" id="GO:0005634">
    <property type="term" value="C:nucleus"/>
    <property type="evidence" value="ECO:0007669"/>
    <property type="project" value="UniProtKB-SubCell"/>
</dbReference>
<sequence>MELDSYDTSFDYGIDDQNFYDSPPIKKENRKVTFDPQVYARVDTYGIKQEIIDDSSDEDHSQIQALDSIQKVPSISDLSDPEASLDIPTQVPPLTPGTNKTMAEALKASFASWEKEQLKLNITKDPRQWSENHVAHWLQWAAKEFSLECSPLHQFRMKGKDICAMGKEAFQARAPAFVGDILWEHLEILQKDVEKERTLSISNTIYDSICVPEIPSYIDYTQAPVINPADDRKPVPLTTGTPPPPTNNHSSGSAQSGPNNNFLHDGTGRFSETTGYGEAYGSPYQEGSPYHTVPSGGSSGSEQWGHTPSHEMAMGGHAPPAHHPDTKPTMLQNGMLAGYANNPPGSGHCFTGSGRYNDGYSEIYGSYEGSPFQTVPGGGSNNSAPDQWAHNHDLTLAAHHPHSHPAFLSSGLVNRDGLAGLPQDTKPMIQNGMIAGYPNNTSAGPCFTGSGPIQLWQFLLELLTDKSCQGFISWTGDGWEFKLTDPDEVARRWGIRKNKPKMNYEKLSRGLRYYYDKNIIHKTAGKRYVYRFVCDLQTLLGYSPEELHAMVDLKPEKKEDD</sequence>
<reference evidence="7 8" key="1">
    <citation type="submission" date="2024-05" db="EMBL/GenBank/DDBJ databases">
        <title>Genetic variation in Jamaican populations of the coffee berry borer (Hypothenemus hampei).</title>
        <authorList>
            <person name="Errbii M."/>
            <person name="Myrie A."/>
        </authorList>
    </citation>
    <scope>NUCLEOTIDE SEQUENCE [LARGE SCALE GENOMIC DNA]</scope>
    <source>
        <strain evidence="7">JA-Hopewell-2020-01-JO</strain>
        <tissue evidence="7">Whole body</tissue>
    </source>
</reference>
<dbReference type="Pfam" id="PF00178">
    <property type="entry name" value="Ets"/>
    <property type="match status" value="1"/>
</dbReference>
<dbReference type="SUPFAM" id="SSF46785">
    <property type="entry name" value="Winged helix' DNA-binding domain"/>
    <property type="match status" value="1"/>
</dbReference>
<dbReference type="Gene3D" id="1.10.10.10">
    <property type="entry name" value="Winged helix-like DNA-binding domain superfamily/Winged helix DNA-binding domain"/>
    <property type="match status" value="1"/>
</dbReference>
<dbReference type="Proteomes" id="UP001566132">
    <property type="component" value="Unassembled WGS sequence"/>
</dbReference>
<dbReference type="PROSITE" id="PS00345">
    <property type="entry name" value="ETS_DOMAIN_1"/>
    <property type="match status" value="1"/>
</dbReference>
<protein>
    <recommendedName>
        <fullName evidence="9">ETS-like protein pointed</fullName>
    </recommendedName>
</protein>
<evidence type="ECO:0000259" key="6">
    <source>
        <dbReference type="PROSITE" id="PS51433"/>
    </source>
</evidence>
<dbReference type="AlphaFoldDB" id="A0ABD1F937"/>
<dbReference type="Gene3D" id="1.10.150.50">
    <property type="entry name" value="Transcription Factor, Ets-1"/>
    <property type="match status" value="1"/>
</dbReference>
<evidence type="ECO:0000313" key="7">
    <source>
        <dbReference type="EMBL" id="KAL1514098.1"/>
    </source>
</evidence>
<name>A0ABD1F937_HYPHA</name>
<dbReference type="CDD" id="cd08533">
    <property type="entry name" value="SAM_PNT-ETS-1_2"/>
    <property type="match status" value="1"/>
</dbReference>
<evidence type="ECO:0008006" key="9">
    <source>
        <dbReference type="Google" id="ProtNLM"/>
    </source>
</evidence>
<dbReference type="GO" id="GO:0003677">
    <property type="term" value="F:DNA binding"/>
    <property type="evidence" value="ECO:0007669"/>
    <property type="project" value="UniProtKB-KW"/>
</dbReference>
<dbReference type="SMART" id="SM00251">
    <property type="entry name" value="SAM_PNT"/>
    <property type="match status" value="1"/>
</dbReference>
<keyword evidence="2 3" id="KW-0238">DNA-binding</keyword>
<evidence type="ECO:0000259" key="5">
    <source>
        <dbReference type="PROSITE" id="PS50061"/>
    </source>
</evidence>
<keyword evidence="8" id="KW-1185">Reference proteome</keyword>
<organism evidence="7 8">
    <name type="scientific">Hypothenemus hampei</name>
    <name type="common">Coffee berry borer</name>
    <dbReference type="NCBI Taxonomy" id="57062"/>
    <lineage>
        <taxon>Eukaryota</taxon>
        <taxon>Metazoa</taxon>
        <taxon>Ecdysozoa</taxon>
        <taxon>Arthropoda</taxon>
        <taxon>Hexapoda</taxon>
        <taxon>Insecta</taxon>
        <taxon>Pterygota</taxon>
        <taxon>Neoptera</taxon>
        <taxon>Endopterygota</taxon>
        <taxon>Coleoptera</taxon>
        <taxon>Polyphaga</taxon>
        <taxon>Cucujiformia</taxon>
        <taxon>Curculionidae</taxon>
        <taxon>Scolytinae</taxon>
        <taxon>Hypothenemus</taxon>
    </lineage>
</organism>
<dbReference type="InterPro" id="IPR013761">
    <property type="entry name" value="SAM/pointed_sf"/>
</dbReference>
<comment type="subcellular location">
    <subcellularLocation>
        <location evidence="3">Nucleus</location>
    </subcellularLocation>
</comment>
<dbReference type="FunFam" id="1.10.10.10:FF:000586">
    <property type="entry name" value="Uncharacterized protein, isoform B"/>
    <property type="match status" value="1"/>
</dbReference>
<dbReference type="PROSITE" id="PS50061">
    <property type="entry name" value="ETS_DOMAIN_3"/>
    <property type="match status" value="1"/>
</dbReference>
<dbReference type="PROSITE" id="PS00346">
    <property type="entry name" value="ETS_DOMAIN_2"/>
    <property type="match status" value="1"/>
</dbReference>
<evidence type="ECO:0000256" key="2">
    <source>
        <dbReference type="ARBA" id="ARBA00023125"/>
    </source>
</evidence>
<dbReference type="SMART" id="SM00413">
    <property type="entry name" value="ETS"/>
    <property type="match status" value="1"/>
</dbReference>
<proteinExistence type="inferred from homology"/>
<dbReference type="EMBL" id="JBDJPC010000002">
    <property type="protein sequence ID" value="KAL1514098.1"/>
    <property type="molecule type" value="Genomic_DNA"/>
</dbReference>
<dbReference type="PANTHER" id="PTHR11849:SF289">
    <property type="entry name" value="ETS-LIKE PROTEIN POINTED"/>
    <property type="match status" value="1"/>
</dbReference>